<reference evidence="2 3" key="1">
    <citation type="submission" date="2020-08" db="EMBL/GenBank/DDBJ databases">
        <authorList>
            <person name="Koutsovoulos G."/>
            <person name="Danchin GJ E."/>
        </authorList>
    </citation>
    <scope>NUCLEOTIDE SEQUENCE [LARGE SCALE GENOMIC DNA]</scope>
</reference>
<gene>
    <name evidence="2" type="ORF">MENT_LOCUS23487</name>
</gene>
<keyword evidence="1" id="KW-0472">Membrane</keyword>
<proteinExistence type="predicted"/>
<keyword evidence="1" id="KW-1133">Transmembrane helix</keyword>
<name>A0A6V7VC01_MELEN</name>
<dbReference type="AlphaFoldDB" id="A0A6V7VC01"/>
<feature type="transmembrane region" description="Helical" evidence="1">
    <location>
        <begin position="43"/>
        <end position="66"/>
    </location>
</feature>
<dbReference type="Proteomes" id="UP000580250">
    <property type="component" value="Unassembled WGS sequence"/>
</dbReference>
<accession>A0A6V7VC01</accession>
<comment type="caution">
    <text evidence="2">The sequence shown here is derived from an EMBL/GenBank/DDBJ whole genome shotgun (WGS) entry which is preliminary data.</text>
</comment>
<evidence type="ECO:0000313" key="2">
    <source>
        <dbReference type="EMBL" id="CAD2171958.1"/>
    </source>
</evidence>
<organism evidence="2 3">
    <name type="scientific">Meloidogyne enterolobii</name>
    <name type="common">Root-knot nematode worm</name>
    <name type="synonym">Meloidogyne mayaguensis</name>
    <dbReference type="NCBI Taxonomy" id="390850"/>
    <lineage>
        <taxon>Eukaryota</taxon>
        <taxon>Metazoa</taxon>
        <taxon>Ecdysozoa</taxon>
        <taxon>Nematoda</taxon>
        <taxon>Chromadorea</taxon>
        <taxon>Rhabditida</taxon>
        <taxon>Tylenchina</taxon>
        <taxon>Tylenchomorpha</taxon>
        <taxon>Tylenchoidea</taxon>
        <taxon>Meloidogynidae</taxon>
        <taxon>Meloidogyninae</taxon>
        <taxon>Meloidogyne</taxon>
    </lineage>
</organism>
<dbReference type="EMBL" id="CAJEWN010000193">
    <property type="protein sequence ID" value="CAD2171958.1"/>
    <property type="molecule type" value="Genomic_DNA"/>
</dbReference>
<keyword evidence="1" id="KW-0812">Transmembrane</keyword>
<protein>
    <submittedName>
        <fullName evidence="2">Uncharacterized protein</fullName>
    </submittedName>
</protein>
<evidence type="ECO:0000256" key="1">
    <source>
        <dbReference type="SAM" id="Phobius"/>
    </source>
</evidence>
<evidence type="ECO:0000313" key="3">
    <source>
        <dbReference type="Proteomes" id="UP000580250"/>
    </source>
</evidence>
<feature type="transmembrane region" description="Helical" evidence="1">
    <location>
        <begin position="20"/>
        <end position="37"/>
    </location>
</feature>
<sequence>MTGFRELHKPSQYHHKAKQLFVGIGAVWLFPLTLLKKENNFCLFFLSQILSFLRIPFSSFIFRFLILL</sequence>